<dbReference type="GO" id="GO:0022857">
    <property type="term" value="F:transmembrane transporter activity"/>
    <property type="evidence" value="ECO:0007669"/>
    <property type="project" value="InterPro"/>
</dbReference>
<gene>
    <name evidence="9" type="ORF">DGUA_6G019351</name>
</gene>
<dbReference type="InterPro" id="IPR005828">
    <property type="entry name" value="MFS_sugar_transport-like"/>
</dbReference>
<feature type="transmembrane region" description="Helical" evidence="7">
    <location>
        <begin position="183"/>
        <end position="201"/>
    </location>
</feature>
<feature type="transmembrane region" description="Helical" evidence="7">
    <location>
        <begin position="24"/>
        <end position="47"/>
    </location>
</feature>
<dbReference type="Proteomes" id="UP000268350">
    <property type="component" value="Unassembled WGS sequence"/>
</dbReference>
<feature type="transmembrane region" description="Helical" evidence="7">
    <location>
        <begin position="269"/>
        <end position="289"/>
    </location>
</feature>
<evidence type="ECO:0000256" key="3">
    <source>
        <dbReference type="ARBA" id="ARBA00022448"/>
    </source>
</evidence>
<name>A0A3B0KR60_DROGU</name>
<evidence type="ECO:0000259" key="8">
    <source>
        <dbReference type="PROSITE" id="PS50850"/>
    </source>
</evidence>
<organism evidence="9 10">
    <name type="scientific">Drosophila guanche</name>
    <name type="common">Fruit fly</name>
    <dbReference type="NCBI Taxonomy" id="7266"/>
    <lineage>
        <taxon>Eukaryota</taxon>
        <taxon>Metazoa</taxon>
        <taxon>Ecdysozoa</taxon>
        <taxon>Arthropoda</taxon>
        <taxon>Hexapoda</taxon>
        <taxon>Insecta</taxon>
        <taxon>Pterygota</taxon>
        <taxon>Neoptera</taxon>
        <taxon>Endopterygota</taxon>
        <taxon>Diptera</taxon>
        <taxon>Brachycera</taxon>
        <taxon>Muscomorpha</taxon>
        <taxon>Ephydroidea</taxon>
        <taxon>Drosophilidae</taxon>
        <taxon>Drosophila</taxon>
        <taxon>Sophophora</taxon>
    </lineage>
</organism>
<evidence type="ECO:0000256" key="6">
    <source>
        <dbReference type="ARBA" id="ARBA00023136"/>
    </source>
</evidence>
<reference evidence="10" key="1">
    <citation type="submission" date="2018-01" db="EMBL/GenBank/DDBJ databases">
        <authorList>
            <person name="Alioto T."/>
            <person name="Alioto T."/>
        </authorList>
    </citation>
    <scope>NUCLEOTIDE SEQUENCE [LARGE SCALE GENOMIC DNA]</scope>
</reference>
<proteinExistence type="inferred from homology"/>
<keyword evidence="3" id="KW-0813">Transport</keyword>
<dbReference type="SUPFAM" id="SSF103473">
    <property type="entry name" value="MFS general substrate transporter"/>
    <property type="match status" value="1"/>
</dbReference>
<feature type="transmembrane region" description="Helical" evidence="7">
    <location>
        <begin position="62"/>
        <end position="84"/>
    </location>
</feature>
<keyword evidence="5 7" id="KW-1133">Transmembrane helix</keyword>
<evidence type="ECO:0000313" key="9">
    <source>
        <dbReference type="EMBL" id="SPP89119.1"/>
    </source>
</evidence>
<dbReference type="Gene3D" id="1.20.1250.20">
    <property type="entry name" value="MFS general substrate transporter like domains"/>
    <property type="match status" value="1"/>
</dbReference>
<evidence type="ECO:0000256" key="7">
    <source>
        <dbReference type="SAM" id="Phobius"/>
    </source>
</evidence>
<dbReference type="PANTHER" id="PTHR23511">
    <property type="entry name" value="SYNAPTIC VESICLE GLYCOPROTEIN 2"/>
    <property type="match status" value="1"/>
</dbReference>
<feature type="transmembrane region" description="Helical" evidence="7">
    <location>
        <begin position="296"/>
        <end position="313"/>
    </location>
</feature>
<feature type="transmembrane region" description="Helical" evidence="7">
    <location>
        <begin position="358"/>
        <end position="377"/>
    </location>
</feature>
<evidence type="ECO:0000256" key="4">
    <source>
        <dbReference type="ARBA" id="ARBA00022692"/>
    </source>
</evidence>
<dbReference type="PROSITE" id="PS50850">
    <property type="entry name" value="MFS"/>
    <property type="match status" value="1"/>
</dbReference>
<keyword evidence="4 7" id="KW-0812">Transmembrane</keyword>
<comment type="similarity">
    <text evidence="2">Belongs to the major facilitator superfamily.</text>
</comment>
<dbReference type="InterPro" id="IPR036259">
    <property type="entry name" value="MFS_trans_sf"/>
</dbReference>
<evidence type="ECO:0000256" key="1">
    <source>
        <dbReference type="ARBA" id="ARBA00004141"/>
    </source>
</evidence>
<comment type="subcellular location">
    <subcellularLocation>
        <location evidence="1">Membrane</location>
        <topology evidence="1">Multi-pass membrane protein</topology>
    </subcellularLocation>
</comment>
<dbReference type="GO" id="GO:0016020">
    <property type="term" value="C:membrane"/>
    <property type="evidence" value="ECO:0007669"/>
    <property type="project" value="UniProtKB-SubCell"/>
</dbReference>
<dbReference type="InterPro" id="IPR020846">
    <property type="entry name" value="MFS_dom"/>
</dbReference>
<accession>A0A3B0KR60</accession>
<protein>
    <submittedName>
        <fullName evidence="9">Blast:Synaptic vesicle glycoprotein 2B</fullName>
    </submittedName>
</protein>
<feature type="transmembrane region" description="Helical" evidence="7">
    <location>
        <begin position="319"/>
        <end position="346"/>
    </location>
</feature>
<dbReference type="OrthoDB" id="3936150at2759"/>
<dbReference type="PANTHER" id="PTHR23511:SF36">
    <property type="entry name" value="EG:BACR7A4.13 PROTEIN-RELATED"/>
    <property type="match status" value="1"/>
</dbReference>
<evidence type="ECO:0000256" key="2">
    <source>
        <dbReference type="ARBA" id="ARBA00008335"/>
    </source>
</evidence>
<dbReference type="EMBL" id="OUUW01000018">
    <property type="protein sequence ID" value="SPP89119.1"/>
    <property type="molecule type" value="Genomic_DNA"/>
</dbReference>
<keyword evidence="6 7" id="KW-0472">Membrane</keyword>
<evidence type="ECO:0000256" key="5">
    <source>
        <dbReference type="ARBA" id="ARBA00022989"/>
    </source>
</evidence>
<dbReference type="AlphaFoldDB" id="A0A3B0KR60"/>
<feature type="transmembrane region" description="Helical" evidence="7">
    <location>
        <begin position="383"/>
        <end position="402"/>
    </location>
</feature>
<sequence>MSGPFAVLMTYLTELHGRQHRQRIMMIVGIMFSIATLTLPGLAMLMLPQDWELNIWNFKMTAWQMFVAVTALPSLLSSMLFPLFPESPKFLMSRGRNQEALAAFQFMYALNTRKPKDSYPFKVLANEVPEQVTKHKSHAELKLPIESSATATVPPVDPELATMPKSGLSAGLSQLRPLFTKPYLGLSLWVYLLNFCVLLGQNTMRLWLPQLFASINEFEHQVGGQSGETSICRILEFSVNRTQSQLVAVKDPNAECTVNVTAATYTNNLIVAAAGLVAYMLAGFLVNLVGVKRIMTVGLLCAACCSIGMYWSSSAASTVAIASLFVTMGSISATSVISASVSLFPTSLRTMIVSLEMMFGRLGSLLGNIFFPALMGLGCVPPFFMISFFMLAGCVMAAFLPLKNKAALK</sequence>
<feature type="domain" description="Major facilitator superfamily (MFS) profile" evidence="8">
    <location>
        <begin position="1"/>
        <end position="405"/>
    </location>
</feature>
<keyword evidence="10" id="KW-1185">Reference proteome</keyword>
<evidence type="ECO:0000313" key="10">
    <source>
        <dbReference type="Proteomes" id="UP000268350"/>
    </source>
</evidence>
<dbReference type="Pfam" id="PF00083">
    <property type="entry name" value="Sugar_tr"/>
    <property type="match status" value="1"/>
</dbReference>